<keyword evidence="1" id="KW-0677">Repeat</keyword>
<dbReference type="Gene3D" id="2.130.10.30">
    <property type="entry name" value="Regulator of chromosome condensation 1/beta-lactamase-inhibitor protein II"/>
    <property type="match status" value="2"/>
</dbReference>
<dbReference type="InterPro" id="IPR000210">
    <property type="entry name" value="BTB/POZ_dom"/>
</dbReference>
<gene>
    <name evidence="4" type="ORF">g.25181</name>
    <name evidence="5" type="ORF">g.25182</name>
</gene>
<feature type="repeat" description="RCC1" evidence="2">
    <location>
        <begin position="251"/>
        <end position="301"/>
    </location>
</feature>
<dbReference type="Pfam" id="PF00651">
    <property type="entry name" value="BTB"/>
    <property type="match status" value="1"/>
</dbReference>
<evidence type="ECO:0000313" key="5">
    <source>
        <dbReference type="EMBL" id="JAS29601.1"/>
    </source>
</evidence>
<feature type="repeat" description="RCC1" evidence="2">
    <location>
        <begin position="146"/>
        <end position="198"/>
    </location>
</feature>
<proteinExistence type="predicted"/>
<dbReference type="PANTHER" id="PTHR22872">
    <property type="entry name" value="BTK-BINDING PROTEIN-RELATED"/>
    <property type="match status" value="1"/>
</dbReference>
<dbReference type="InterPro" id="IPR051625">
    <property type="entry name" value="Signaling_Regulatory_Domain"/>
</dbReference>
<evidence type="ECO:0000259" key="3">
    <source>
        <dbReference type="PROSITE" id="PS50097"/>
    </source>
</evidence>
<evidence type="ECO:0000313" key="4">
    <source>
        <dbReference type="EMBL" id="JAS06555.1"/>
    </source>
</evidence>
<dbReference type="Gene3D" id="3.30.710.10">
    <property type="entry name" value="Potassium Channel Kv1.1, Chain A"/>
    <property type="match status" value="1"/>
</dbReference>
<dbReference type="Pfam" id="PF25390">
    <property type="entry name" value="WD40_RLD"/>
    <property type="match status" value="1"/>
</dbReference>
<dbReference type="CDD" id="cd18298">
    <property type="entry name" value="BTB_POZ_RCBTB1_2"/>
    <property type="match status" value="1"/>
</dbReference>
<dbReference type="CDD" id="cd18498">
    <property type="entry name" value="BACK_RCBTB1_2"/>
    <property type="match status" value="1"/>
</dbReference>
<organism evidence="4">
    <name type="scientific">Clastoptera arizonana</name>
    <name type="common">Arizona spittle bug</name>
    <dbReference type="NCBI Taxonomy" id="38151"/>
    <lineage>
        <taxon>Eukaryota</taxon>
        <taxon>Metazoa</taxon>
        <taxon>Ecdysozoa</taxon>
        <taxon>Arthropoda</taxon>
        <taxon>Hexapoda</taxon>
        <taxon>Insecta</taxon>
        <taxon>Pterygota</taxon>
        <taxon>Neoptera</taxon>
        <taxon>Paraneoptera</taxon>
        <taxon>Hemiptera</taxon>
        <taxon>Auchenorrhyncha</taxon>
        <taxon>Cercopoidea</taxon>
        <taxon>Clastopteridae</taxon>
        <taxon>Clastoptera</taxon>
    </lineage>
</organism>
<dbReference type="PROSITE" id="PS50097">
    <property type="entry name" value="BTB"/>
    <property type="match status" value="1"/>
</dbReference>
<feature type="repeat" description="RCC1" evidence="2">
    <location>
        <begin position="199"/>
        <end position="250"/>
    </location>
</feature>
<feature type="domain" description="BTB" evidence="3">
    <location>
        <begin position="369"/>
        <end position="436"/>
    </location>
</feature>
<dbReference type="PROSITE" id="PS50012">
    <property type="entry name" value="RCC1_3"/>
    <property type="match status" value="4"/>
</dbReference>
<dbReference type="PROSITE" id="PS00626">
    <property type="entry name" value="RCC1_2"/>
    <property type="match status" value="1"/>
</dbReference>
<dbReference type="InterPro" id="IPR058923">
    <property type="entry name" value="RCC1-like_dom"/>
</dbReference>
<dbReference type="PANTHER" id="PTHR22872:SF10">
    <property type="entry name" value="ULTRAVIOLET-B RECEPTOR UVR8"/>
    <property type="match status" value="1"/>
</dbReference>
<dbReference type="SMART" id="SM00225">
    <property type="entry name" value="BTB"/>
    <property type="match status" value="1"/>
</dbReference>
<name>A0A1B6BZZ7_9HEMI</name>
<dbReference type="InterPro" id="IPR009091">
    <property type="entry name" value="RCC1/BLIP-II"/>
</dbReference>
<dbReference type="Pfam" id="PF00415">
    <property type="entry name" value="RCC1"/>
    <property type="match status" value="1"/>
</dbReference>
<evidence type="ECO:0000256" key="1">
    <source>
        <dbReference type="ARBA" id="ARBA00022737"/>
    </source>
</evidence>
<dbReference type="AlphaFoldDB" id="A0A1B6BZZ7"/>
<dbReference type="EMBL" id="GEDC01007697">
    <property type="protein sequence ID" value="JAS29601.1"/>
    <property type="molecule type" value="Transcribed_RNA"/>
</dbReference>
<feature type="repeat" description="RCC1" evidence="2">
    <location>
        <begin position="93"/>
        <end position="145"/>
    </location>
</feature>
<dbReference type="InterPro" id="IPR011333">
    <property type="entry name" value="SKP1/BTB/POZ_sf"/>
</dbReference>
<dbReference type="EMBL" id="GEDC01030743">
    <property type="protein sequence ID" value="JAS06555.1"/>
    <property type="molecule type" value="Transcribed_RNA"/>
</dbReference>
<sequence>MDLQKWNIFTLLDNSFLQKLKTVCVFGNLGNEAILITMDDEVFAMGLNTSGCLGLGNVQSSLVPKKIEALSGKQIKGLSYGSGPHVVAYNSLGEVFTWGQNGYGELGNGLTNQSLVPTQVPQPLSGRVVIDVACGSHHTLALTEEGEVFAWGWNNCGQVGSGIGSNQNGPRKVSASLGGKKIVSICCGQTSSMAVVDNGEVYAWGYNGSGQLGVGNNTNHTNPARVVGLCNVVIVKVVCGYAHTLALSDQGELFAWGANTHGQLATDNKTSSYSPVHVAVDIGRVVDIAASHYCHTSAAKNQNGVVFMWGQCLSQSVCTPTPTPYSSLYEVFACCSTPNVTWCPITVRCPQVSSIMDSMKMAFDDQNTSDLTIMVQKKPIYVHRAILKIRCQHFRSMFQEHWSESNGNVIELDQFSYEVYKAFLQYLYTDQLDIAPEMALEMLDLGNSYCENNLKRRCEQIITQGITIENAAILYTTAITYQAQDLEEFCFKFSLNHMTAFVQSSGFRSLEEATVKKFILEAAKAGAFKT</sequence>
<dbReference type="InterPro" id="IPR000408">
    <property type="entry name" value="Reg_chr_condens"/>
</dbReference>
<accession>A0A1B6BZZ7</accession>
<protein>
    <recommendedName>
        <fullName evidence="3">BTB domain-containing protein</fullName>
    </recommendedName>
</protein>
<dbReference type="SUPFAM" id="SSF54695">
    <property type="entry name" value="POZ domain"/>
    <property type="match status" value="1"/>
</dbReference>
<reference evidence="4" key="1">
    <citation type="submission" date="2015-12" db="EMBL/GenBank/DDBJ databases">
        <title>De novo transcriptome assembly of four potential Pierce s Disease insect vectors from Arizona vineyards.</title>
        <authorList>
            <person name="Tassone E.E."/>
        </authorList>
    </citation>
    <scope>NUCLEOTIDE SEQUENCE</scope>
</reference>
<dbReference type="PRINTS" id="PR00633">
    <property type="entry name" value="RCCNDNSATION"/>
</dbReference>
<evidence type="ECO:0000256" key="2">
    <source>
        <dbReference type="PROSITE-ProRule" id="PRU00235"/>
    </source>
</evidence>
<dbReference type="SUPFAM" id="SSF50985">
    <property type="entry name" value="RCC1/BLIP-II"/>
    <property type="match status" value="1"/>
</dbReference>